<dbReference type="Pfam" id="PF00067">
    <property type="entry name" value="p450"/>
    <property type="match status" value="1"/>
</dbReference>
<dbReference type="GO" id="GO:0016705">
    <property type="term" value="F:oxidoreductase activity, acting on paired donors, with incorporation or reduction of molecular oxygen"/>
    <property type="evidence" value="ECO:0007669"/>
    <property type="project" value="InterPro"/>
</dbReference>
<dbReference type="PANTHER" id="PTHR24296">
    <property type="entry name" value="CYTOCHROME P450"/>
    <property type="match status" value="1"/>
</dbReference>
<dbReference type="EMBL" id="BEYU01000008">
    <property type="protein sequence ID" value="GBG24768.1"/>
    <property type="molecule type" value="Genomic_DNA"/>
</dbReference>
<dbReference type="GO" id="GO:0004497">
    <property type="term" value="F:monooxygenase activity"/>
    <property type="evidence" value="ECO:0007669"/>
    <property type="project" value="InterPro"/>
</dbReference>
<keyword evidence="3" id="KW-0560">Oxidoreductase</keyword>
<dbReference type="InParanoid" id="A0A2R5G4Q3"/>
<dbReference type="PRINTS" id="PR00385">
    <property type="entry name" value="P450"/>
</dbReference>
<gene>
    <name evidence="6" type="ORF">FCC1311_058081</name>
</gene>
<dbReference type="SUPFAM" id="SSF48264">
    <property type="entry name" value="Cytochrome P450"/>
    <property type="match status" value="1"/>
</dbReference>
<accession>A0A2R5G4Q3</accession>
<dbReference type="AlphaFoldDB" id="A0A2R5G4Q3"/>
<evidence type="ECO:0000256" key="1">
    <source>
        <dbReference type="ARBA" id="ARBA00010617"/>
    </source>
</evidence>
<protein>
    <submittedName>
        <fullName evidence="6">Cytochrome P450 86A8</fullName>
    </submittedName>
</protein>
<evidence type="ECO:0000313" key="7">
    <source>
        <dbReference type="Proteomes" id="UP000241890"/>
    </source>
</evidence>
<comment type="cofactor">
    <cofactor evidence="5">
        <name>heme</name>
        <dbReference type="ChEBI" id="CHEBI:30413"/>
    </cofactor>
</comment>
<evidence type="ECO:0000256" key="2">
    <source>
        <dbReference type="ARBA" id="ARBA00022723"/>
    </source>
</evidence>
<dbReference type="InterPro" id="IPR036396">
    <property type="entry name" value="Cyt_P450_sf"/>
</dbReference>
<evidence type="ECO:0000256" key="4">
    <source>
        <dbReference type="ARBA" id="ARBA00023004"/>
    </source>
</evidence>
<dbReference type="OrthoDB" id="1470350at2759"/>
<keyword evidence="4 5" id="KW-0408">Iron</keyword>
<dbReference type="InterPro" id="IPR001128">
    <property type="entry name" value="Cyt_P450"/>
</dbReference>
<dbReference type="InterPro" id="IPR002401">
    <property type="entry name" value="Cyt_P450_E_grp-I"/>
</dbReference>
<name>A0A2R5G4Q3_9STRA</name>
<feature type="binding site" description="axial binding residue" evidence="5">
    <location>
        <position position="518"/>
    </location>
    <ligand>
        <name>heme</name>
        <dbReference type="ChEBI" id="CHEBI:30413"/>
    </ligand>
    <ligandPart>
        <name>Fe</name>
        <dbReference type="ChEBI" id="CHEBI:18248"/>
    </ligandPart>
</feature>
<reference evidence="6 7" key="1">
    <citation type="submission" date="2017-12" db="EMBL/GenBank/DDBJ databases">
        <title>Sequencing, de novo assembly and annotation of complete genome of a new Thraustochytrid species, strain FCC1311.</title>
        <authorList>
            <person name="Sedici K."/>
            <person name="Godart F."/>
            <person name="Aiese Cigliano R."/>
            <person name="Sanseverino W."/>
            <person name="Barakat M."/>
            <person name="Ortet P."/>
            <person name="Marechal E."/>
            <person name="Cagnac O."/>
            <person name="Amato A."/>
        </authorList>
    </citation>
    <scope>NUCLEOTIDE SEQUENCE [LARGE SCALE GENOMIC DNA]</scope>
</reference>
<dbReference type="Proteomes" id="UP000241890">
    <property type="component" value="Unassembled WGS sequence"/>
</dbReference>
<evidence type="ECO:0000256" key="3">
    <source>
        <dbReference type="ARBA" id="ARBA00023002"/>
    </source>
</evidence>
<dbReference type="Gene3D" id="1.10.630.10">
    <property type="entry name" value="Cytochrome P450"/>
    <property type="match status" value="1"/>
</dbReference>
<keyword evidence="2 5" id="KW-0479">Metal-binding</keyword>
<evidence type="ECO:0000256" key="5">
    <source>
        <dbReference type="PIRSR" id="PIRSR602401-1"/>
    </source>
</evidence>
<comment type="caution">
    <text evidence="6">The sequence shown here is derived from an EMBL/GenBank/DDBJ whole genome shotgun (WGS) entry which is preliminary data.</text>
</comment>
<keyword evidence="7" id="KW-1185">Reference proteome</keyword>
<dbReference type="PRINTS" id="PR00463">
    <property type="entry name" value="EP450I"/>
</dbReference>
<keyword evidence="5" id="KW-0349">Heme</keyword>
<evidence type="ECO:0000313" key="6">
    <source>
        <dbReference type="EMBL" id="GBG24768.1"/>
    </source>
</evidence>
<organism evidence="6 7">
    <name type="scientific">Hondaea fermentalgiana</name>
    <dbReference type="NCBI Taxonomy" id="2315210"/>
    <lineage>
        <taxon>Eukaryota</taxon>
        <taxon>Sar</taxon>
        <taxon>Stramenopiles</taxon>
        <taxon>Bigyra</taxon>
        <taxon>Labyrinthulomycetes</taxon>
        <taxon>Thraustochytrida</taxon>
        <taxon>Thraustochytriidae</taxon>
        <taxon>Hondaea</taxon>
    </lineage>
</organism>
<proteinExistence type="inferred from homology"/>
<comment type="similarity">
    <text evidence="1">Belongs to the cytochrome P450 family.</text>
</comment>
<dbReference type="GO" id="GO:0005506">
    <property type="term" value="F:iron ion binding"/>
    <property type="evidence" value="ECO:0007669"/>
    <property type="project" value="InterPro"/>
</dbReference>
<dbReference type="GO" id="GO:0020037">
    <property type="term" value="F:heme binding"/>
    <property type="evidence" value="ECO:0007669"/>
    <property type="project" value="InterPro"/>
</dbReference>
<sequence>MGQILTALRPAKGALLVRVLKAYLVFAVAHMMAKTARFLLAQRKFKRATKHIPGGETDWTGKNLVANVNRFQEHSRDLVAPHIDSHLVKWEIPGFEIVFNSPEAVKFMLKDRFDVSTKPDPGEDELFVLLTRFIGASIFTLRHGEMNSEEHDRWYRQRKAAALIFTKSKFSNMMFDVFVRKAQSMIDVLTQVAKRNAAAGNPTDKNKGAEPVEMQEKFFAFTFDSIQQIFFGDDVDTVSGRDSDAAAVAFDGAHRAMTRYHLTTVPHISLLQCMPFPIGPLWYNMNWTSLGIRAFKAIHPLHQTFESHVEDLHRITREKIQRLRRDPKLAQRDDLIANFINHDASFRKSKRSGPTAGNGPSAEAIGWTDDELLAIVLNFIIAGRDTSACTLTWLFYELAINPEIQANLQRELDENLEGRTPTYEEVVHGLPYLNGCLFEALRLHPPVPQDVKVASKDMEFIDGTLLPAGVRMLYLPYVMGRDENRYSDALSFKPERWIPFTEPDPFAFPVFQAAYRSCLGRDMAKFEVKLLTAMLLQKLSFRLEANEDPNVICPSLAITMSLCNSPDQSTHELWLVPQLREDI</sequence>